<keyword evidence="8" id="KW-1185">Reference proteome</keyword>
<dbReference type="InterPro" id="IPR051446">
    <property type="entry name" value="HTH_trans_reg/aminotransferase"/>
</dbReference>
<keyword evidence="4" id="KW-0238">DNA-binding</keyword>
<dbReference type="KEGG" id="epi:Q3V30_15345"/>
<accession>A0AA50DJ50</accession>
<dbReference type="SUPFAM" id="SSF46785">
    <property type="entry name" value="Winged helix' DNA-binding domain"/>
    <property type="match status" value="1"/>
</dbReference>
<evidence type="ECO:0000259" key="6">
    <source>
        <dbReference type="PROSITE" id="PS50949"/>
    </source>
</evidence>
<evidence type="ECO:0000256" key="1">
    <source>
        <dbReference type="ARBA" id="ARBA00005384"/>
    </source>
</evidence>
<dbReference type="InterPro" id="IPR015421">
    <property type="entry name" value="PyrdxlP-dep_Trfase_major"/>
</dbReference>
<protein>
    <submittedName>
        <fullName evidence="7">Aminotransferase class I/II-fold pyridoxal phosphate-dependent enzyme</fullName>
    </submittedName>
</protein>
<evidence type="ECO:0000256" key="3">
    <source>
        <dbReference type="ARBA" id="ARBA00023015"/>
    </source>
</evidence>
<evidence type="ECO:0000256" key="5">
    <source>
        <dbReference type="ARBA" id="ARBA00023163"/>
    </source>
</evidence>
<dbReference type="InterPro" id="IPR004839">
    <property type="entry name" value="Aminotransferase_I/II_large"/>
</dbReference>
<evidence type="ECO:0000256" key="2">
    <source>
        <dbReference type="ARBA" id="ARBA00022898"/>
    </source>
</evidence>
<organism evidence="7 8">
    <name type="scientific">Erwinia pyri</name>
    <dbReference type="NCBI Taxonomy" id="3062598"/>
    <lineage>
        <taxon>Bacteria</taxon>
        <taxon>Pseudomonadati</taxon>
        <taxon>Pseudomonadota</taxon>
        <taxon>Gammaproteobacteria</taxon>
        <taxon>Enterobacterales</taxon>
        <taxon>Erwiniaceae</taxon>
        <taxon>Erwinia</taxon>
    </lineage>
</organism>
<sequence>MTSTLDLQWFAERLTDASVKGIAGVTAGLIREGQIPIGTHLPSVRDLAEALGISPATVSAAWGQLKKQKVIAGKGRSGVWVCGDNVTPRPVRFEKIGNYGDNIRADLAMASPDPALLPDLHQAMQQGVQCPQLNSYQRDPISQPLLAAVKPGWPYPAEAWLATDGGFDAMNCIMQTLFSPGEKVIIEDPTATRLLDMLDNVGAEVMPLACDEQGPLPGALELLLNKGATALIYQPSTHSATGHAVSEARSEELARVLSGTRTLIVEDDGIGELSAHPVWSLGRYFPERTLHVRSYSKAYGPDLRLAVLSGPAPLIKRIQSWRNFGASWTSRILQQAVAWMLTDPTTQQQIQQAKHIYAQRRRLLLEALAKRGLWLPERDGLSLFIPVVSEQFAMITLAARGIAVLPGERCRSGGGQFIRVSIAMLASEQVESIAEALVLACGHDARSTLSDL</sequence>
<dbReference type="GO" id="GO:0008483">
    <property type="term" value="F:transaminase activity"/>
    <property type="evidence" value="ECO:0007669"/>
    <property type="project" value="UniProtKB-KW"/>
</dbReference>
<dbReference type="PANTHER" id="PTHR46577:SF1">
    <property type="entry name" value="HTH-TYPE TRANSCRIPTIONAL REGULATORY PROTEIN GABR"/>
    <property type="match status" value="1"/>
</dbReference>
<evidence type="ECO:0000313" key="8">
    <source>
        <dbReference type="Proteomes" id="UP001228139"/>
    </source>
</evidence>
<dbReference type="Gene3D" id="3.40.640.10">
    <property type="entry name" value="Type I PLP-dependent aspartate aminotransferase-like (Major domain)"/>
    <property type="match status" value="1"/>
</dbReference>
<dbReference type="Pfam" id="PF00392">
    <property type="entry name" value="GntR"/>
    <property type="match status" value="1"/>
</dbReference>
<gene>
    <name evidence="7" type="ORF">Q3V30_15345</name>
</gene>
<dbReference type="InterPro" id="IPR036388">
    <property type="entry name" value="WH-like_DNA-bd_sf"/>
</dbReference>
<keyword evidence="5" id="KW-0804">Transcription</keyword>
<dbReference type="AlphaFoldDB" id="A0AA50DJ50"/>
<dbReference type="SUPFAM" id="SSF53383">
    <property type="entry name" value="PLP-dependent transferases"/>
    <property type="match status" value="1"/>
</dbReference>
<dbReference type="PROSITE" id="PS50949">
    <property type="entry name" value="HTH_GNTR"/>
    <property type="match status" value="1"/>
</dbReference>
<evidence type="ECO:0000313" key="7">
    <source>
        <dbReference type="EMBL" id="WLS77833.1"/>
    </source>
</evidence>
<reference evidence="7 8" key="1">
    <citation type="submission" date="2023-07" db="EMBL/GenBank/DDBJ databases">
        <title>Pathogenic bacteria of pear tree diseases.</title>
        <authorList>
            <person name="Zhang Z."/>
            <person name="He L."/>
            <person name="Huang R."/>
        </authorList>
    </citation>
    <scope>NUCLEOTIDE SEQUENCE [LARGE SCALE GENOMIC DNA]</scope>
    <source>
        <strain evidence="7 8">DE2</strain>
    </source>
</reference>
<dbReference type="RefSeq" id="WP_306207056.1">
    <property type="nucleotide sequence ID" value="NZ_CP132353.1"/>
</dbReference>
<feature type="domain" description="HTH gntR-type" evidence="6">
    <location>
        <begin position="16"/>
        <end position="84"/>
    </location>
</feature>
<dbReference type="Pfam" id="PF00155">
    <property type="entry name" value="Aminotran_1_2"/>
    <property type="match status" value="1"/>
</dbReference>
<proteinExistence type="inferred from homology"/>
<dbReference type="GO" id="GO:0003700">
    <property type="term" value="F:DNA-binding transcription factor activity"/>
    <property type="evidence" value="ECO:0007669"/>
    <property type="project" value="InterPro"/>
</dbReference>
<dbReference type="GO" id="GO:0003677">
    <property type="term" value="F:DNA binding"/>
    <property type="evidence" value="ECO:0007669"/>
    <property type="project" value="UniProtKB-KW"/>
</dbReference>
<dbReference type="GO" id="GO:0030170">
    <property type="term" value="F:pyridoxal phosphate binding"/>
    <property type="evidence" value="ECO:0007669"/>
    <property type="project" value="InterPro"/>
</dbReference>
<dbReference type="SMART" id="SM00345">
    <property type="entry name" value="HTH_GNTR"/>
    <property type="match status" value="1"/>
</dbReference>
<name>A0AA50DJ50_9GAMM</name>
<evidence type="ECO:0000256" key="4">
    <source>
        <dbReference type="ARBA" id="ARBA00023125"/>
    </source>
</evidence>
<keyword evidence="7" id="KW-0808">Transferase</keyword>
<dbReference type="CDD" id="cd00609">
    <property type="entry name" value="AAT_like"/>
    <property type="match status" value="1"/>
</dbReference>
<keyword evidence="3" id="KW-0805">Transcription regulation</keyword>
<comment type="similarity">
    <text evidence="1">In the C-terminal section; belongs to the class-I pyridoxal-phosphate-dependent aminotransferase family.</text>
</comment>
<dbReference type="Proteomes" id="UP001228139">
    <property type="component" value="Chromosome"/>
</dbReference>
<dbReference type="PANTHER" id="PTHR46577">
    <property type="entry name" value="HTH-TYPE TRANSCRIPTIONAL REGULATORY PROTEIN GABR"/>
    <property type="match status" value="1"/>
</dbReference>
<dbReference type="EMBL" id="CP132353">
    <property type="protein sequence ID" value="WLS77833.1"/>
    <property type="molecule type" value="Genomic_DNA"/>
</dbReference>
<keyword evidence="7" id="KW-0032">Aminotransferase</keyword>
<dbReference type="Gene3D" id="1.10.10.10">
    <property type="entry name" value="Winged helix-like DNA-binding domain superfamily/Winged helix DNA-binding domain"/>
    <property type="match status" value="1"/>
</dbReference>
<dbReference type="InterPro" id="IPR015424">
    <property type="entry name" value="PyrdxlP-dep_Trfase"/>
</dbReference>
<keyword evidence="2" id="KW-0663">Pyridoxal phosphate</keyword>
<dbReference type="InterPro" id="IPR000524">
    <property type="entry name" value="Tscrpt_reg_HTH_GntR"/>
</dbReference>
<dbReference type="InterPro" id="IPR036390">
    <property type="entry name" value="WH_DNA-bd_sf"/>
</dbReference>